<reference evidence="1 2" key="1">
    <citation type="submission" date="2011-09" db="EMBL/GenBank/DDBJ databases">
        <authorList>
            <person name="Weinstock G."/>
            <person name="Sodergren E."/>
            <person name="Clifton S."/>
            <person name="Fulton L."/>
            <person name="Fulton B."/>
            <person name="Courtney L."/>
            <person name="Fronick C."/>
            <person name="Harrison M."/>
            <person name="Strong C."/>
            <person name="Farmer C."/>
            <person name="Delahaunty K."/>
            <person name="Markovic C."/>
            <person name="Hall O."/>
            <person name="Minx P."/>
            <person name="Tomlinson C."/>
            <person name="Mitreva M."/>
            <person name="Hou S."/>
            <person name="Chen J."/>
            <person name="Wollam A."/>
            <person name="Pepin K.H."/>
            <person name="Johnson M."/>
            <person name="Bhonagiri V."/>
            <person name="Zhang X."/>
            <person name="Suruliraj S."/>
            <person name="Warren W."/>
            <person name="Chinwalla A."/>
            <person name="Mardis E.R."/>
            <person name="Wilson R.K."/>
        </authorList>
    </citation>
    <scope>NUCLEOTIDE SEQUENCE [LARGE SCALE GENOMIC DNA]</scope>
    <source>
        <strain evidence="1 2">F0435</strain>
    </source>
</reference>
<evidence type="ECO:0000313" key="1">
    <source>
        <dbReference type="EMBL" id="EHO49136.1"/>
    </source>
</evidence>
<name>H1LJ71_9LACO</name>
<gene>
    <name evidence="1" type="ORF">HMPREF9104_02663</name>
</gene>
<proteinExistence type="predicted"/>
<dbReference type="AlphaFoldDB" id="H1LJ71"/>
<comment type="caution">
    <text evidence="1">The sequence shown here is derived from an EMBL/GenBank/DDBJ whole genome shotgun (WGS) entry which is preliminary data.</text>
</comment>
<evidence type="ECO:0000313" key="2">
    <source>
        <dbReference type="Proteomes" id="UP000005025"/>
    </source>
</evidence>
<protein>
    <submittedName>
        <fullName evidence="1">Uncharacterized protein</fullName>
    </submittedName>
</protein>
<accession>H1LJ71</accession>
<organism evidence="1 2">
    <name type="scientific">Lentilactobacillus kisonensis F0435</name>
    <dbReference type="NCBI Taxonomy" id="797516"/>
    <lineage>
        <taxon>Bacteria</taxon>
        <taxon>Bacillati</taxon>
        <taxon>Bacillota</taxon>
        <taxon>Bacilli</taxon>
        <taxon>Lactobacillales</taxon>
        <taxon>Lactobacillaceae</taxon>
        <taxon>Lentilactobacillus</taxon>
    </lineage>
</organism>
<sequence>MEFLTEVLIWKFLSGEAVLITSERNKAIRKRSLSCSYQRPWVLAFGRSGLGAAFCFVQLSYNK</sequence>
<dbReference type="EMBL" id="AGRJ01000229">
    <property type="protein sequence ID" value="EHO49136.1"/>
    <property type="molecule type" value="Genomic_DNA"/>
</dbReference>
<dbReference type="Proteomes" id="UP000005025">
    <property type="component" value="Unassembled WGS sequence"/>
</dbReference>
<dbReference type="HOGENOM" id="CLU_2880234_0_0_9"/>